<dbReference type="EMBL" id="KL584831">
    <property type="protein sequence ID" value="KEQ63470.1"/>
    <property type="molecule type" value="Genomic_DNA"/>
</dbReference>
<gene>
    <name evidence="3" type="ORF">M437DRAFT_46831</name>
</gene>
<dbReference type="PANTHER" id="PTHR48081:SF8">
    <property type="entry name" value="ALPHA_BETA HYDROLASE FOLD-3 DOMAIN-CONTAINING PROTEIN-RELATED"/>
    <property type="match status" value="1"/>
</dbReference>
<dbReference type="RefSeq" id="XP_040880493.1">
    <property type="nucleotide sequence ID" value="XM_041021331.1"/>
</dbReference>
<name>A0A074VRU0_AURM1</name>
<reference evidence="3 4" key="1">
    <citation type="journal article" date="2014" name="BMC Genomics">
        <title>Genome sequencing of four Aureobasidium pullulans varieties: biotechnological potential, stress tolerance, and description of new species.</title>
        <authorList>
            <person name="Gostin Ar C."/>
            <person name="Ohm R.A."/>
            <person name="Kogej T."/>
            <person name="Sonjak S."/>
            <person name="Turk M."/>
            <person name="Zajc J."/>
            <person name="Zalar P."/>
            <person name="Grube M."/>
            <person name="Sun H."/>
            <person name="Han J."/>
            <person name="Sharma A."/>
            <person name="Chiniquy J."/>
            <person name="Ngan C.Y."/>
            <person name="Lipzen A."/>
            <person name="Barry K."/>
            <person name="Grigoriev I.V."/>
            <person name="Gunde-Cimerman N."/>
        </authorList>
    </citation>
    <scope>NUCLEOTIDE SEQUENCE [LARGE SCALE GENOMIC DNA]</scope>
    <source>
        <strain evidence="3 4">CBS 110374</strain>
    </source>
</reference>
<protein>
    <submittedName>
        <fullName evidence="3">Alpha/beta-hydrolase</fullName>
    </submittedName>
</protein>
<feature type="domain" description="Alpha/beta hydrolase fold-3" evidence="2">
    <location>
        <begin position="29"/>
        <end position="238"/>
    </location>
</feature>
<dbReference type="SUPFAM" id="SSF53474">
    <property type="entry name" value="alpha/beta-Hydrolases"/>
    <property type="match status" value="1"/>
</dbReference>
<sequence length="283" mass="30565">MRDGYGSEIIVTSPPETPADGSPLIALIFGGGWAIGTAYQQIPYARSLAAVYGATVVTLSYRLAPEHPFPIAQNDVYDSVIWLGQNASTFGADVSAGWILGGVSAGGSMTATTAQKMVNENVSPPLSGMWICVPNILHESIVPEKYKPALVSREQNSEVPGLSMKDLDFLDTLMEQDITSSDWSPFNARSPHQRMPPAYLQVCGMDPLRDDGLIYEAVLREHGNTTKIDVYPGVPHVHFSMYPQLKSSRAARLDVVKGFGWLLNKEVSLDVIESMEPAAPAGG</sequence>
<evidence type="ECO:0000256" key="1">
    <source>
        <dbReference type="ARBA" id="ARBA00022801"/>
    </source>
</evidence>
<dbReference type="GO" id="GO:0016787">
    <property type="term" value="F:hydrolase activity"/>
    <property type="evidence" value="ECO:0007669"/>
    <property type="project" value="UniProtKB-KW"/>
</dbReference>
<dbReference type="InterPro" id="IPR029058">
    <property type="entry name" value="AB_hydrolase_fold"/>
</dbReference>
<dbReference type="InterPro" id="IPR013094">
    <property type="entry name" value="AB_hydrolase_3"/>
</dbReference>
<keyword evidence="1 3" id="KW-0378">Hydrolase</keyword>
<accession>A0A074VRU0</accession>
<dbReference type="InterPro" id="IPR050300">
    <property type="entry name" value="GDXG_lipolytic_enzyme"/>
</dbReference>
<organism evidence="3 4">
    <name type="scientific">Aureobasidium melanogenum (strain CBS 110374)</name>
    <name type="common">Aureobasidium pullulans var. melanogenum</name>
    <dbReference type="NCBI Taxonomy" id="1043003"/>
    <lineage>
        <taxon>Eukaryota</taxon>
        <taxon>Fungi</taxon>
        <taxon>Dikarya</taxon>
        <taxon>Ascomycota</taxon>
        <taxon>Pezizomycotina</taxon>
        <taxon>Dothideomycetes</taxon>
        <taxon>Dothideomycetidae</taxon>
        <taxon>Dothideales</taxon>
        <taxon>Saccotheciaceae</taxon>
        <taxon>Aureobasidium</taxon>
    </lineage>
</organism>
<dbReference type="Pfam" id="PF07859">
    <property type="entry name" value="Abhydrolase_3"/>
    <property type="match status" value="1"/>
</dbReference>
<evidence type="ECO:0000313" key="3">
    <source>
        <dbReference type="EMBL" id="KEQ63470.1"/>
    </source>
</evidence>
<dbReference type="PANTHER" id="PTHR48081">
    <property type="entry name" value="AB HYDROLASE SUPERFAMILY PROTEIN C4A8.06C"/>
    <property type="match status" value="1"/>
</dbReference>
<dbReference type="Gene3D" id="3.40.50.1820">
    <property type="entry name" value="alpha/beta hydrolase"/>
    <property type="match status" value="1"/>
</dbReference>
<evidence type="ECO:0000259" key="2">
    <source>
        <dbReference type="Pfam" id="PF07859"/>
    </source>
</evidence>
<proteinExistence type="predicted"/>
<dbReference type="Proteomes" id="UP000030672">
    <property type="component" value="Unassembled WGS sequence"/>
</dbReference>
<dbReference type="AlphaFoldDB" id="A0A074VRU0"/>
<dbReference type="STRING" id="1043003.A0A074VRU0"/>
<keyword evidence="4" id="KW-1185">Reference proteome</keyword>
<dbReference type="HOGENOM" id="CLU_012494_6_3_1"/>
<dbReference type="GeneID" id="63914704"/>
<evidence type="ECO:0000313" key="4">
    <source>
        <dbReference type="Proteomes" id="UP000030672"/>
    </source>
</evidence>